<evidence type="ECO:0000313" key="2">
    <source>
        <dbReference type="Proteomes" id="UP000002985"/>
    </source>
</evidence>
<organism evidence="1 2">
    <name type="scientific">Candidatus Jettenia caeni</name>
    <dbReference type="NCBI Taxonomy" id="247490"/>
    <lineage>
        <taxon>Bacteria</taxon>
        <taxon>Pseudomonadati</taxon>
        <taxon>Planctomycetota</taxon>
        <taxon>Candidatus Brocadiia</taxon>
        <taxon>Candidatus Brocadiales</taxon>
        <taxon>Candidatus Brocadiaceae</taxon>
        <taxon>Candidatus Jettenia</taxon>
    </lineage>
</organism>
<protein>
    <submittedName>
        <fullName evidence="1">Protein kinase</fullName>
    </submittedName>
</protein>
<dbReference type="OrthoDB" id="247367at2"/>
<comment type="caution">
    <text evidence="1">The sequence shown here is derived from an EMBL/GenBank/DDBJ whole genome shotgun (WGS) entry which is preliminary data.</text>
</comment>
<dbReference type="Gene3D" id="1.10.510.10">
    <property type="entry name" value="Transferase(Phosphotransferase) domain 1"/>
    <property type="match status" value="1"/>
</dbReference>
<keyword evidence="1" id="KW-0418">Kinase</keyword>
<keyword evidence="1" id="KW-0808">Transferase</keyword>
<proteinExistence type="predicted"/>
<keyword evidence="2" id="KW-1185">Reference proteome</keyword>
<sequence length="273" mass="31603">MGFVKFYQGGYKLSIDERFQGITKWLLENICKKESHPFHTSRHSIVWKTYYPALGELFIKTFQSAGFLFKIKDLFRGSRAYRAWKAGEMLESKGFRAPEVVAIGEKRSFGLLQESFLVTLPVKGSSLMEVFPSLTSLKAKREMVYQLGREIGKLHKFSIIHGDLLPVNIFIVMAEGRCLVYLLDNERTKQVSIITAKHRIKNLVQLNRMVVPGITASDRIRFFDAYLEENQSLKPDRNRMLKRIGEITVKRVMKHRKIPLEKRNGITFRALMA</sequence>
<accession>I3IPF3</accession>
<dbReference type="STRING" id="247490.KSU1_D0289"/>
<evidence type="ECO:0000313" key="1">
    <source>
        <dbReference type="EMBL" id="GAB63598.1"/>
    </source>
</evidence>
<dbReference type="GO" id="GO:0016301">
    <property type="term" value="F:kinase activity"/>
    <property type="evidence" value="ECO:0007669"/>
    <property type="project" value="UniProtKB-KW"/>
</dbReference>
<dbReference type="InterPro" id="IPR011009">
    <property type="entry name" value="Kinase-like_dom_sf"/>
</dbReference>
<dbReference type="AlphaFoldDB" id="I3IPF3"/>
<name>I3IPF3_9BACT</name>
<dbReference type="Proteomes" id="UP000002985">
    <property type="component" value="Unassembled WGS sequence"/>
</dbReference>
<dbReference type="Pfam" id="PF06293">
    <property type="entry name" value="Kdo"/>
    <property type="match status" value="1"/>
</dbReference>
<gene>
    <name evidence="1" type="ORF">KSU1_D0289</name>
</gene>
<dbReference type="EMBL" id="BAFH01000004">
    <property type="protein sequence ID" value="GAB63598.1"/>
    <property type="molecule type" value="Genomic_DNA"/>
</dbReference>
<reference evidence="1 2" key="1">
    <citation type="journal article" date="2012" name="FEBS Lett.">
        <title>Anammox organism KSU-1 expresses a NirK-type copper-containing nitrite reductase instead of a NirS-type with cytochrome cd1.</title>
        <authorList>
            <person name="Hira D."/>
            <person name="Toh H."/>
            <person name="Migita C.T."/>
            <person name="Okubo H."/>
            <person name="Nishiyama T."/>
            <person name="Hattori M."/>
            <person name="Furukawa K."/>
            <person name="Fujii T."/>
        </authorList>
    </citation>
    <scope>NUCLEOTIDE SEQUENCE [LARGE SCALE GENOMIC DNA]</scope>
</reference>
<dbReference type="eggNOG" id="COG3642">
    <property type="taxonomic scope" value="Bacteria"/>
</dbReference>
<dbReference type="SUPFAM" id="SSF56112">
    <property type="entry name" value="Protein kinase-like (PK-like)"/>
    <property type="match status" value="1"/>
</dbReference>